<dbReference type="EMBL" id="UOGD01000153">
    <property type="protein sequence ID" value="VAX19897.1"/>
    <property type="molecule type" value="Genomic_DNA"/>
</dbReference>
<feature type="transmembrane region" description="Helical" evidence="8">
    <location>
        <begin position="219"/>
        <end position="247"/>
    </location>
</feature>
<dbReference type="CDD" id="cd06550">
    <property type="entry name" value="TM_ABC_iron-siderophores_like"/>
    <property type="match status" value="1"/>
</dbReference>
<dbReference type="InterPro" id="IPR000522">
    <property type="entry name" value="ABC_transptr_permease_BtuC"/>
</dbReference>
<dbReference type="Pfam" id="PF01032">
    <property type="entry name" value="FecCD"/>
    <property type="match status" value="1"/>
</dbReference>
<evidence type="ECO:0000256" key="2">
    <source>
        <dbReference type="ARBA" id="ARBA00007935"/>
    </source>
</evidence>
<dbReference type="PANTHER" id="PTHR30472:SF25">
    <property type="entry name" value="ABC TRANSPORTER PERMEASE PROTEIN MJ0876-RELATED"/>
    <property type="match status" value="1"/>
</dbReference>
<dbReference type="AlphaFoldDB" id="A0A3B1CTB0"/>
<dbReference type="FunFam" id="1.10.3470.10:FF:000001">
    <property type="entry name" value="Vitamin B12 ABC transporter permease BtuC"/>
    <property type="match status" value="1"/>
</dbReference>
<evidence type="ECO:0000256" key="8">
    <source>
        <dbReference type="SAM" id="Phobius"/>
    </source>
</evidence>
<keyword evidence="7 8" id="KW-0472">Membrane</keyword>
<protein>
    <submittedName>
        <fullName evidence="9">Vitamin B12 ABC transporter, permease component BtuC</fullName>
    </submittedName>
</protein>
<feature type="transmembrane region" description="Helical" evidence="8">
    <location>
        <begin position="129"/>
        <end position="152"/>
    </location>
</feature>
<keyword evidence="4" id="KW-1003">Cell membrane</keyword>
<keyword evidence="6 8" id="KW-1133">Transmembrane helix</keyword>
<evidence type="ECO:0000256" key="6">
    <source>
        <dbReference type="ARBA" id="ARBA00022989"/>
    </source>
</evidence>
<evidence type="ECO:0000256" key="3">
    <source>
        <dbReference type="ARBA" id="ARBA00022448"/>
    </source>
</evidence>
<evidence type="ECO:0000256" key="4">
    <source>
        <dbReference type="ARBA" id="ARBA00022475"/>
    </source>
</evidence>
<comment type="subcellular location">
    <subcellularLocation>
        <location evidence="1">Cell membrane</location>
        <topology evidence="1">Multi-pass membrane protein</topology>
    </subcellularLocation>
</comment>
<dbReference type="SUPFAM" id="SSF81345">
    <property type="entry name" value="ABC transporter involved in vitamin B12 uptake, BtuC"/>
    <property type="match status" value="1"/>
</dbReference>
<organism evidence="9">
    <name type="scientific">hydrothermal vent metagenome</name>
    <dbReference type="NCBI Taxonomy" id="652676"/>
    <lineage>
        <taxon>unclassified sequences</taxon>
        <taxon>metagenomes</taxon>
        <taxon>ecological metagenomes</taxon>
    </lineage>
</organism>
<keyword evidence="3" id="KW-0813">Transport</keyword>
<keyword evidence="5 8" id="KW-0812">Transmembrane</keyword>
<evidence type="ECO:0000256" key="5">
    <source>
        <dbReference type="ARBA" id="ARBA00022692"/>
    </source>
</evidence>
<proteinExistence type="inferred from homology"/>
<dbReference type="Gene3D" id="1.10.3470.10">
    <property type="entry name" value="ABC transporter involved in vitamin B12 uptake, BtuC"/>
    <property type="match status" value="1"/>
</dbReference>
<comment type="similarity">
    <text evidence="2">Belongs to the binding-protein-dependent transport system permease family. FecCD subfamily.</text>
</comment>
<dbReference type="PANTHER" id="PTHR30472">
    <property type="entry name" value="FERRIC ENTEROBACTIN TRANSPORT SYSTEM PERMEASE PROTEIN"/>
    <property type="match status" value="1"/>
</dbReference>
<feature type="transmembrane region" description="Helical" evidence="8">
    <location>
        <begin position="259"/>
        <end position="279"/>
    </location>
</feature>
<evidence type="ECO:0000313" key="9">
    <source>
        <dbReference type="EMBL" id="VAX19897.1"/>
    </source>
</evidence>
<feature type="transmembrane region" description="Helical" evidence="8">
    <location>
        <begin position="172"/>
        <end position="191"/>
    </location>
</feature>
<accession>A0A3B1CTB0</accession>
<evidence type="ECO:0000256" key="1">
    <source>
        <dbReference type="ARBA" id="ARBA00004651"/>
    </source>
</evidence>
<reference evidence="9" key="1">
    <citation type="submission" date="2018-06" db="EMBL/GenBank/DDBJ databases">
        <authorList>
            <person name="Zhirakovskaya E."/>
        </authorList>
    </citation>
    <scope>NUCLEOTIDE SEQUENCE</scope>
</reference>
<gene>
    <name evidence="9" type="ORF">MNBD_IGNAVI01-2563</name>
</gene>
<evidence type="ECO:0000256" key="7">
    <source>
        <dbReference type="ARBA" id="ARBA00023136"/>
    </source>
</evidence>
<dbReference type="GO" id="GO:0033214">
    <property type="term" value="P:siderophore-iron import into cell"/>
    <property type="evidence" value="ECO:0007669"/>
    <property type="project" value="TreeGrafter"/>
</dbReference>
<feature type="transmembrane region" description="Helical" evidence="8">
    <location>
        <begin position="87"/>
        <end position="117"/>
    </location>
</feature>
<dbReference type="GO" id="GO:0022857">
    <property type="term" value="F:transmembrane transporter activity"/>
    <property type="evidence" value="ECO:0007669"/>
    <property type="project" value="InterPro"/>
</dbReference>
<feature type="transmembrane region" description="Helical" evidence="8">
    <location>
        <begin position="286"/>
        <end position="306"/>
    </location>
</feature>
<dbReference type="GO" id="GO:0005886">
    <property type="term" value="C:plasma membrane"/>
    <property type="evidence" value="ECO:0007669"/>
    <property type="project" value="UniProtKB-SubCell"/>
</dbReference>
<sequence>MIASAMISLISGSTDIGIGDVLGTIFSPGKNETFTQIIFNIRLPRILLAIGVGGGLSVAGAVFQSLLMNPLADPYILGVSSGGSFGAVLALFFGLSFIGVQFFSFIGAAAVIILVFLIGHKFGKLQQNILLLTGVMVGAFFGAAILLIVTLMDDSLRTAIFWLVGNLAMADSFAAYYVLIASGIISFGLILNSHKLNLLAMGDEDAANLGLNLKIIKTLIYLFASLLVGIIVSATGVIGFVGLLIPHITRLLFSADNRIVLPASFLIGASFLILTDTLARTIISPAELPVGALTAIIGAPIFIYLLKTKSSYS</sequence>
<feature type="transmembrane region" description="Helical" evidence="8">
    <location>
        <begin position="46"/>
        <end position="67"/>
    </location>
</feature>
<name>A0A3B1CTB0_9ZZZZ</name>
<dbReference type="InterPro" id="IPR037294">
    <property type="entry name" value="ABC_BtuC-like"/>
</dbReference>